<accession>A0A1S9RGJ3</accession>
<dbReference type="GO" id="GO:0020037">
    <property type="term" value="F:heme binding"/>
    <property type="evidence" value="ECO:0007669"/>
    <property type="project" value="InterPro"/>
</dbReference>
<dbReference type="InterPro" id="IPR001128">
    <property type="entry name" value="Cyt_P450"/>
</dbReference>
<dbReference type="PROSITE" id="PS00086">
    <property type="entry name" value="CYTOCHROME_P450"/>
    <property type="match status" value="1"/>
</dbReference>
<feature type="region of interest" description="Disordered" evidence="8">
    <location>
        <begin position="856"/>
        <end position="907"/>
    </location>
</feature>
<dbReference type="PRINTS" id="PR01239">
    <property type="entry name" value="EP450IICYP52"/>
</dbReference>
<dbReference type="Gene3D" id="1.20.1050.10">
    <property type="match status" value="1"/>
</dbReference>
<evidence type="ECO:0000256" key="2">
    <source>
        <dbReference type="ARBA" id="ARBA00006336"/>
    </source>
</evidence>
<dbReference type="GO" id="GO:0005506">
    <property type="term" value="F:iron ion binding"/>
    <property type="evidence" value="ECO:0007669"/>
    <property type="project" value="InterPro"/>
</dbReference>
<keyword evidence="4" id="KW-0479">Metal-binding</keyword>
<keyword evidence="6" id="KW-0408">Iron</keyword>
<dbReference type="PROSITE" id="PS51471">
    <property type="entry name" value="FE2OG_OXY"/>
    <property type="match status" value="1"/>
</dbReference>
<dbReference type="Proteomes" id="UP000190744">
    <property type="component" value="Unassembled WGS sequence"/>
</dbReference>
<dbReference type="PANTHER" id="PTHR24287">
    <property type="entry name" value="P450, PUTATIVE (EUROFUNG)-RELATED"/>
    <property type="match status" value="1"/>
</dbReference>
<reference evidence="11" key="1">
    <citation type="submission" date="2015-09" db="EMBL/GenBank/DDBJ databases">
        <authorList>
            <person name="Fill T.P."/>
            <person name="Baretta J.F."/>
            <person name="de Almeida L.G."/>
            <person name="Rocha M."/>
            <person name="de Souza D.H."/>
            <person name="Malavazi I."/>
            <person name="Cerdeira L.T."/>
            <person name="Hong H."/>
            <person name="Samborskyy M."/>
            <person name="de Vasconcelos A.T."/>
            <person name="Leadlay P."/>
            <person name="Rodrigues-Filho E."/>
        </authorList>
    </citation>
    <scope>NUCLEOTIDE SEQUENCE [LARGE SCALE GENOMIC DNA]</scope>
    <source>
        <strain evidence="11">LaBioMMi 136</strain>
    </source>
</reference>
<dbReference type="InterPro" id="IPR000868">
    <property type="entry name" value="Isochorismatase-like_dom"/>
</dbReference>
<evidence type="ECO:0000313" key="11">
    <source>
        <dbReference type="Proteomes" id="UP000190744"/>
    </source>
</evidence>
<evidence type="ECO:0000256" key="6">
    <source>
        <dbReference type="ARBA" id="ARBA00023004"/>
    </source>
</evidence>
<dbReference type="SUPFAM" id="SSF47616">
    <property type="entry name" value="GST C-terminal domain-like"/>
    <property type="match status" value="1"/>
</dbReference>
<evidence type="ECO:0000313" key="10">
    <source>
        <dbReference type="EMBL" id="OOQ84545.1"/>
    </source>
</evidence>
<comment type="similarity">
    <text evidence="2">Belongs to the isochorismatase family.</text>
</comment>
<comment type="similarity">
    <text evidence="3">Belongs to the cytochrome P450 family.</text>
</comment>
<feature type="region of interest" description="Disordered" evidence="8">
    <location>
        <begin position="629"/>
        <end position="656"/>
    </location>
</feature>
<dbReference type="InterPro" id="IPR047146">
    <property type="entry name" value="Cyt_P450_E_CYP52_fungi"/>
</dbReference>
<dbReference type="SUPFAM" id="SSF48264">
    <property type="entry name" value="Cytochrome P450"/>
    <property type="match status" value="1"/>
</dbReference>
<dbReference type="GO" id="GO:0016712">
    <property type="term" value="F:oxidoreductase activity, acting on paired donors, with incorporation or reduction of molecular oxygen, reduced flavin or flavoprotein as one donor, and incorporation of one atom of oxygen"/>
    <property type="evidence" value="ECO:0007669"/>
    <property type="project" value="InterPro"/>
</dbReference>
<dbReference type="InterPro" id="IPR036396">
    <property type="entry name" value="Cyt_P450_sf"/>
</dbReference>
<dbReference type="SUPFAM" id="SSF51197">
    <property type="entry name" value="Clavaminate synthase-like"/>
    <property type="match status" value="1"/>
</dbReference>
<sequence length="1354" mass="151396">MKDVSFPLSPARLGLLVLVLSWWAYLFIEKRRQNEANKLFGQRHGCQPIQKTLPYKWPLAIDVFKNQYKALVNGNLLDYQAEYFQRHKIGLTFQVKLLEWELGSSRNALSPMIGHGIFTQDGLEWKRSRETLRRQFVRMQYQDTSVFEGPVDDFLSSLHSSTGVVDLQPAFFRFTLATTISLIFGEPSSSLSQSDHDTFASTFDYTSLISAMRMRLADWCWIYTTPAYLRACTLVNNYASHYVNYALADMKENGEEAASLRHPFILDLFKELKDPKLVRDQLMNVLLAGRDTTACLMSWACYQLVRHPAALERLREEVISFTKDETKLTRSHIAKMSYLKFVLNETNRLYTQIPVNVRIARNTTYLPKGGGADGESPVLIPKGTGVGFSAYHMHRNKEIYGEDVNEFRPERWEGPELKNIGFAFMPFHGGPRLCLGKDFALTEASYGLVRLIQTFPNLRKAPDAPTLTPGKEKQNLTIVVSSAEGSERREANLSLLSNPDGLIFQVSDLPPQSFPRDTNKAAVDCSFPPPLTYAAPLASCHVDSTMSFFSFGDIPAIQTRKALLLLDFQNDFVRPSGALHVPNTADILEILPPLAAAFRRSGDVIWVRSQYESPQPIEDWNFGDRVVLEKGPPKPAPRPTSDVIEASSDRDSPEPVDTEAFLSGRSAKCCAAQSPGYQFPAPVLAAIDPDRDTLLDKTGYSVLESEGLVLSFRTRFITELYICGSLSNVSVYATALDAVRNGFSVTLVEDCLGYRDFQRHQEAMRRMADILGAAGITAQELNQELEWQETDEISRQNKIQPPKRSTGAGAPVGIEEIMDSLDVMPVDSIPEEAEEQESCSLAQLASQARAQRIAAAGARVPVDAKKQVRARVRRPKRREPTPDADAGDRPTREKSGDSLGEGDSRIVPEIDLPADAFERIRAEVSWQKMYHLSGQVPRLVAVQGHIQPDGSIPIYRHPADESPSLKPFTPAVDEARVLVERILGHPLNHVLIQLYRGGQDSISEHSDKTLDIVRGSFICNVSLGAQRVMTLRTKTSASEPHEGAESSRLKQQVPLPHRSLFILGEKTNMRWLHGIRPDKRAASIKAPAENAYGGERISLTFRHIGTYLNPNTNTIWGQGAVSKYPDTARPVIHGEPAETERLIRAFGQENRATEFDWDAFYGAGFDVVNFVTTSPALLKLSGDMVADLRVELGLGENGLRYEIVDSSEPHVQYGNPDPRPLYTDSDGRSIAGDVAILTHLAERPADSIRPGMEALRGGNELRWIEAFLARWREHRAINPDCRFETYLEDCERALEGRHYLGGSALSIDDCSFWPVLREIVLCQGPFDARLVNLNQYYTRVEKRGTVRAILEGSQ</sequence>
<feature type="region of interest" description="Disordered" evidence="8">
    <location>
        <begin position="792"/>
        <end position="811"/>
    </location>
</feature>
<feature type="compositionally biased region" description="Basic and acidic residues" evidence="8">
    <location>
        <begin position="878"/>
        <end position="907"/>
    </location>
</feature>
<dbReference type="InterPro" id="IPR002974">
    <property type="entry name" value="Cyt_P450_E_CYP52_ascomycetes"/>
</dbReference>
<evidence type="ECO:0000259" key="9">
    <source>
        <dbReference type="PROSITE" id="PS51471"/>
    </source>
</evidence>
<dbReference type="InterPro" id="IPR017972">
    <property type="entry name" value="Cyt_P450_CS"/>
</dbReference>
<evidence type="ECO:0000256" key="1">
    <source>
        <dbReference type="ARBA" id="ARBA00001971"/>
    </source>
</evidence>
<dbReference type="EMBL" id="LJBN01000179">
    <property type="protein sequence ID" value="OOQ84545.1"/>
    <property type="molecule type" value="Genomic_DNA"/>
</dbReference>
<comment type="cofactor">
    <cofactor evidence="1">
        <name>heme</name>
        <dbReference type="ChEBI" id="CHEBI:30413"/>
    </cofactor>
</comment>
<dbReference type="Gene3D" id="3.40.50.850">
    <property type="entry name" value="Isochorismatase-like"/>
    <property type="match status" value="1"/>
</dbReference>
<feature type="domain" description="Fe2OG dioxygenase" evidence="9">
    <location>
        <begin position="986"/>
        <end position="1105"/>
    </location>
</feature>
<dbReference type="CDD" id="cd00299">
    <property type="entry name" value="GST_C_family"/>
    <property type="match status" value="1"/>
</dbReference>
<keyword evidence="5" id="KW-0560">Oxidoreductase</keyword>
<evidence type="ECO:0000256" key="4">
    <source>
        <dbReference type="ARBA" id="ARBA00022723"/>
    </source>
</evidence>
<dbReference type="Pfam" id="PF00857">
    <property type="entry name" value="Isochorismatase"/>
    <property type="match status" value="1"/>
</dbReference>
<dbReference type="Pfam" id="PF13532">
    <property type="entry name" value="2OG-FeII_Oxy_2"/>
    <property type="match status" value="1"/>
</dbReference>
<proteinExistence type="inferred from homology"/>
<evidence type="ECO:0000256" key="7">
    <source>
        <dbReference type="ARBA" id="ARBA00023033"/>
    </source>
</evidence>
<feature type="compositionally biased region" description="Basic residues" evidence="8">
    <location>
        <begin position="867"/>
        <end position="877"/>
    </location>
</feature>
<dbReference type="SUPFAM" id="SSF52499">
    <property type="entry name" value="Isochorismatase-like hydrolases"/>
    <property type="match status" value="1"/>
</dbReference>
<organism evidence="10 11">
    <name type="scientific">Penicillium brasilianum</name>
    <dbReference type="NCBI Taxonomy" id="104259"/>
    <lineage>
        <taxon>Eukaryota</taxon>
        <taxon>Fungi</taxon>
        <taxon>Dikarya</taxon>
        <taxon>Ascomycota</taxon>
        <taxon>Pezizomycotina</taxon>
        <taxon>Eurotiomycetes</taxon>
        <taxon>Eurotiomycetidae</taxon>
        <taxon>Eurotiales</taxon>
        <taxon>Aspergillaceae</taxon>
        <taxon>Penicillium</taxon>
    </lineage>
</organism>
<dbReference type="PRINTS" id="PR00385">
    <property type="entry name" value="P450"/>
</dbReference>
<gene>
    <name evidence="10" type="ORF">PEBR_29954</name>
</gene>
<dbReference type="Gene3D" id="1.10.630.10">
    <property type="entry name" value="Cytochrome P450"/>
    <property type="match status" value="1"/>
</dbReference>
<dbReference type="Gene3D" id="2.60.120.590">
    <property type="entry name" value="Alpha-ketoglutarate-dependent dioxygenase AlkB-like"/>
    <property type="match status" value="1"/>
</dbReference>
<dbReference type="PANTHER" id="PTHR24287:SF18">
    <property type="entry name" value="CYTOCHROME P450 MONOOXYGENASE APDE-RELATED"/>
    <property type="match status" value="1"/>
</dbReference>
<keyword evidence="7" id="KW-0503">Monooxygenase</keyword>
<evidence type="ECO:0000256" key="8">
    <source>
        <dbReference type="SAM" id="MobiDB-lite"/>
    </source>
</evidence>
<dbReference type="GO" id="GO:0043386">
    <property type="term" value="P:mycotoxin biosynthetic process"/>
    <property type="evidence" value="ECO:0007669"/>
    <property type="project" value="UniProtKB-ARBA"/>
</dbReference>
<evidence type="ECO:0000256" key="5">
    <source>
        <dbReference type="ARBA" id="ARBA00023002"/>
    </source>
</evidence>
<dbReference type="InterPro" id="IPR005123">
    <property type="entry name" value="Oxoglu/Fe-dep_dioxygenase_dom"/>
</dbReference>
<dbReference type="Pfam" id="PF00067">
    <property type="entry name" value="p450"/>
    <property type="match status" value="1"/>
</dbReference>
<protein>
    <recommendedName>
        <fullName evidence="9">Fe2OG dioxygenase domain-containing protein</fullName>
    </recommendedName>
</protein>
<evidence type="ECO:0000256" key="3">
    <source>
        <dbReference type="ARBA" id="ARBA00010617"/>
    </source>
</evidence>
<comment type="caution">
    <text evidence="10">The sequence shown here is derived from an EMBL/GenBank/DDBJ whole genome shotgun (WGS) entry which is preliminary data.</text>
</comment>
<name>A0A1S9RGJ3_PENBI</name>
<dbReference type="InterPro" id="IPR036282">
    <property type="entry name" value="Glutathione-S-Trfase_C_sf"/>
</dbReference>
<dbReference type="CDD" id="cd00431">
    <property type="entry name" value="cysteine_hydrolases"/>
    <property type="match status" value="1"/>
</dbReference>
<dbReference type="InterPro" id="IPR027450">
    <property type="entry name" value="AlkB-like"/>
</dbReference>
<dbReference type="InterPro" id="IPR036380">
    <property type="entry name" value="Isochorismatase-like_sf"/>
</dbReference>
<dbReference type="InterPro" id="IPR037151">
    <property type="entry name" value="AlkB-like_sf"/>
</dbReference>